<name>A0AAD7SIZ6_9TELE</name>
<dbReference type="GO" id="GO:0034237">
    <property type="term" value="F:protein kinase A regulatory subunit binding"/>
    <property type="evidence" value="ECO:0007669"/>
    <property type="project" value="InterPro"/>
</dbReference>
<keyword evidence="7" id="KW-0564">Palmitate</keyword>
<keyword evidence="11" id="KW-1185">Reference proteome</keyword>
<reference evidence="10" key="1">
    <citation type="journal article" date="2023" name="Science">
        <title>Genome structures resolve the early diversification of teleost fishes.</title>
        <authorList>
            <person name="Parey E."/>
            <person name="Louis A."/>
            <person name="Montfort J."/>
            <person name="Bouchez O."/>
            <person name="Roques C."/>
            <person name="Iampietro C."/>
            <person name="Lluch J."/>
            <person name="Castinel A."/>
            <person name="Donnadieu C."/>
            <person name="Desvignes T."/>
            <person name="Floi Bucao C."/>
            <person name="Jouanno E."/>
            <person name="Wen M."/>
            <person name="Mejri S."/>
            <person name="Dirks R."/>
            <person name="Jansen H."/>
            <person name="Henkel C."/>
            <person name="Chen W.J."/>
            <person name="Zahm M."/>
            <person name="Cabau C."/>
            <person name="Klopp C."/>
            <person name="Thompson A.W."/>
            <person name="Robinson-Rechavi M."/>
            <person name="Braasch I."/>
            <person name="Lecointre G."/>
            <person name="Bobe J."/>
            <person name="Postlethwait J.H."/>
            <person name="Berthelot C."/>
            <person name="Roest Crollius H."/>
            <person name="Guiguen Y."/>
        </authorList>
    </citation>
    <scope>NUCLEOTIDE SEQUENCE</scope>
    <source>
        <strain evidence="10">NC1722</strain>
    </source>
</reference>
<organism evidence="10 11">
    <name type="scientific">Aldrovandia affinis</name>
    <dbReference type="NCBI Taxonomy" id="143900"/>
    <lineage>
        <taxon>Eukaryota</taxon>
        <taxon>Metazoa</taxon>
        <taxon>Chordata</taxon>
        <taxon>Craniata</taxon>
        <taxon>Vertebrata</taxon>
        <taxon>Euteleostomi</taxon>
        <taxon>Actinopterygii</taxon>
        <taxon>Neopterygii</taxon>
        <taxon>Teleostei</taxon>
        <taxon>Notacanthiformes</taxon>
        <taxon>Halosauridae</taxon>
        <taxon>Aldrovandia</taxon>
    </lineage>
</organism>
<feature type="compositionally biased region" description="Basic and acidic residues" evidence="9">
    <location>
        <begin position="17"/>
        <end position="33"/>
    </location>
</feature>
<evidence type="ECO:0000256" key="9">
    <source>
        <dbReference type="SAM" id="MobiDB-lite"/>
    </source>
</evidence>
<keyword evidence="8" id="KW-0449">Lipoprotein</keyword>
<dbReference type="InterPro" id="IPR027969">
    <property type="entry name" value="Small_membr_AKAP"/>
</dbReference>
<sequence length="95" mass="10586">MGCIKSKHRDLTQNVKSVEKADGVQGKQVHDKTALVNSEAVPGQDSPKIDPFLLDYAQRLSEEIVARAVQQWAEVDSRYSDIPYIECDLPCSPVE</sequence>
<dbReference type="AlphaFoldDB" id="A0AAD7SIZ6"/>
<dbReference type="Proteomes" id="UP001221898">
    <property type="component" value="Unassembled WGS sequence"/>
</dbReference>
<keyword evidence="5" id="KW-0519">Myristate</keyword>
<dbReference type="PANTHER" id="PTHR36471">
    <property type="entry name" value="SMALL MEMBRANE A-KINASE ANCHOR PROTEIN"/>
    <property type="match status" value="1"/>
</dbReference>
<keyword evidence="6" id="KW-0472">Membrane</keyword>
<dbReference type="PANTHER" id="PTHR36471:SF1">
    <property type="entry name" value="SMALL MEMBRANE A-KINASE ANCHOR PROTEIN"/>
    <property type="match status" value="1"/>
</dbReference>
<evidence type="ECO:0000256" key="2">
    <source>
        <dbReference type="ARBA" id="ARBA00007307"/>
    </source>
</evidence>
<gene>
    <name evidence="10" type="ORF">AAFF_G00352890</name>
</gene>
<comment type="caution">
    <text evidence="10">The sequence shown here is derived from an EMBL/GenBank/DDBJ whole genome shotgun (WGS) entry which is preliminary data.</text>
</comment>
<dbReference type="GO" id="GO:0005886">
    <property type="term" value="C:plasma membrane"/>
    <property type="evidence" value="ECO:0007669"/>
    <property type="project" value="UniProtKB-SubCell"/>
</dbReference>
<keyword evidence="4" id="KW-1003">Cell membrane</keyword>
<dbReference type="Pfam" id="PF15127">
    <property type="entry name" value="SmAKAP"/>
    <property type="match status" value="1"/>
</dbReference>
<evidence type="ECO:0000256" key="8">
    <source>
        <dbReference type="ARBA" id="ARBA00023288"/>
    </source>
</evidence>
<comment type="subcellular location">
    <subcellularLocation>
        <location evidence="1">Cell membrane</location>
    </subcellularLocation>
</comment>
<evidence type="ECO:0000256" key="6">
    <source>
        <dbReference type="ARBA" id="ARBA00023136"/>
    </source>
</evidence>
<protein>
    <recommendedName>
        <fullName evidence="3">Small membrane A-kinase anchor protein</fullName>
    </recommendedName>
</protein>
<evidence type="ECO:0000256" key="5">
    <source>
        <dbReference type="ARBA" id="ARBA00022707"/>
    </source>
</evidence>
<evidence type="ECO:0000256" key="3">
    <source>
        <dbReference type="ARBA" id="ARBA00016882"/>
    </source>
</evidence>
<evidence type="ECO:0000256" key="1">
    <source>
        <dbReference type="ARBA" id="ARBA00004236"/>
    </source>
</evidence>
<evidence type="ECO:0000313" key="10">
    <source>
        <dbReference type="EMBL" id="KAJ8403517.1"/>
    </source>
</evidence>
<proteinExistence type="inferred from homology"/>
<evidence type="ECO:0000256" key="4">
    <source>
        <dbReference type="ARBA" id="ARBA00022475"/>
    </source>
</evidence>
<feature type="region of interest" description="Disordered" evidence="9">
    <location>
        <begin position="15"/>
        <end position="46"/>
    </location>
</feature>
<comment type="similarity">
    <text evidence="2">Belongs to the small membrane AKAP family.</text>
</comment>
<evidence type="ECO:0000256" key="7">
    <source>
        <dbReference type="ARBA" id="ARBA00023139"/>
    </source>
</evidence>
<evidence type="ECO:0000313" key="11">
    <source>
        <dbReference type="Proteomes" id="UP001221898"/>
    </source>
</evidence>
<dbReference type="EMBL" id="JAINUG010000058">
    <property type="protein sequence ID" value="KAJ8403517.1"/>
    <property type="molecule type" value="Genomic_DNA"/>
</dbReference>
<accession>A0AAD7SIZ6</accession>